<evidence type="ECO:0000313" key="3">
    <source>
        <dbReference type="Proteomes" id="UP000011532"/>
    </source>
</evidence>
<proteinExistence type="predicted"/>
<name>L9UFY2_HALVD</name>
<feature type="compositionally biased region" description="Polar residues" evidence="1">
    <location>
        <begin position="1"/>
        <end position="10"/>
    </location>
</feature>
<evidence type="ECO:0000256" key="1">
    <source>
        <dbReference type="SAM" id="MobiDB-lite"/>
    </source>
</evidence>
<accession>L9UFY2</accession>
<gene>
    <name evidence="2" type="ORF">C498_19144</name>
</gene>
<dbReference type="AlphaFoldDB" id="L9UFY2"/>
<dbReference type="Proteomes" id="UP000011532">
    <property type="component" value="Unassembled WGS sequence"/>
</dbReference>
<protein>
    <submittedName>
        <fullName evidence="2">Uncharacterized protein</fullName>
    </submittedName>
</protein>
<evidence type="ECO:0000313" key="2">
    <source>
        <dbReference type="EMBL" id="ELY23870.1"/>
    </source>
</evidence>
<feature type="compositionally biased region" description="Basic and acidic residues" evidence="1">
    <location>
        <begin position="17"/>
        <end position="27"/>
    </location>
</feature>
<comment type="caution">
    <text evidence="2">The sequence shown here is derived from an EMBL/GenBank/DDBJ whole genome shotgun (WGS) entry which is preliminary data.</text>
</comment>
<reference evidence="3" key="1">
    <citation type="submission" date="2012-11" db="EMBL/GenBank/DDBJ databases">
        <authorList>
            <person name="Becker E.A."/>
            <person name="Seitzer P."/>
            <person name="Tritt A."/>
            <person name="Larsen D."/>
            <person name="Yao A."/>
            <person name="Wu D."/>
            <person name="Darling A."/>
            <person name="Eisen J.A."/>
            <person name="Facciotti M.T."/>
        </authorList>
    </citation>
    <scope>NUCLEOTIDE SEQUENCE [LARGE SCALE GENOMIC DNA]</scope>
    <source>
        <strain evidence="3">ATCC 29605 / DSM 3757 / JCM 8879 / NBRC 14742 / NCIMB 2012 / VKM B-1768 / DS2</strain>
    </source>
</reference>
<feature type="region of interest" description="Disordered" evidence="1">
    <location>
        <begin position="1"/>
        <end position="35"/>
    </location>
</feature>
<dbReference type="EMBL" id="AOHU01000106">
    <property type="protein sequence ID" value="ELY23870.1"/>
    <property type="molecule type" value="Genomic_DNA"/>
</dbReference>
<sequence length="35" mass="3823">MHETNVTETADSAALRPEQRVPKRRSEGPSTEANG</sequence>
<organism evidence="2 3">
    <name type="scientific">Haloferax volcanii (strain ATCC 29605 / DSM 3757 / JCM 8879 / NBRC 14742 / NCIMB 2012 / VKM B-1768 / DS2)</name>
    <name type="common">Halobacterium volcanii</name>
    <dbReference type="NCBI Taxonomy" id="309800"/>
    <lineage>
        <taxon>Archaea</taxon>
        <taxon>Methanobacteriati</taxon>
        <taxon>Methanobacteriota</taxon>
        <taxon>Stenosarchaea group</taxon>
        <taxon>Halobacteria</taxon>
        <taxon>Halobacteriales</taxon>
        <taxon>Haloferacaceae</taxon>
        <taxon>Haloferax</taxon>
    </lineage>
</organism>
<reference evidence="2 3" key="2">
    <citation type="journal article" date="2014" name="PLoS Genet.">
        <title>Phylogenetically driven sequencing of extremely halophilic archaea reveals strategies for static and dynamic osmo-response.</title>
        <authorList>
            <person name="Becker E.A."/>
            <person name="Seitzer P.M."/>
            <person name="Tritt A."/>
            <person name="Larsen D."/>
            <person name="Krusor M."/>
            <person name="Yao A.I."/>
            <person name="Wu D."/>
            <person name="Madern D."/>
            <person name="Eisen J.A."/>
            <person name="Darling A.E."/>
            <person name="Facciotti M.T."/>
        </authorList>
    </citation>
    <scope>NUCLEOTIDE SEQUENCE [LARGE SCALE GENOMIC DNA]</scope>
    <source>
        <strain evidence="3">ATCC 29605 / DSM 3757 / JCM 8879 / NBRC 14742 / NCIMB 2012 / VKM B-1768 / DS2</strain>
    </source>
</reference>